<dbReference type="OrthoDB" id="291792at2759"/>
<gene>
    <name evidence="3" type="ORF">BS47DRAFT_1372225</name>
</gene>
<keyword evidence="2" id="KW-0472">Membrane</keyword>
<reference evidence="3" key="1">
    <citation type="journal article" date="2020" name="Nat. Commun.">
        <title>Large-scale genome sequencing of mycorrhizal fungi provides insights into the early evolution of symbiotic traits.</title>
        <authorList>
            <person name="Miyauchi S."/>
            <person name="Kiss E."/>
            <person name="Kuo A."/>
            <person name="Drula E."/>
            <person name="Kohler A."/>
            <person name="Sanchez-Garcia M."/>
            <person name="Morin E."/>
            <person name="Andreopoulos B."/>
            <person name="Barry K.W."/>
            <person name="Bonito G."/>
            <person name="Buee M."/>
            <person name="Carver A."/>
            <person name="Chen C."/>
            <person name="Cichocki N."/>
            <person name="Clum A."/>
            <person name="Culley D."/>
            <person name="Crous P.W."/>
            <person name="Fauchery L."/>
            <person name="Girlanda M."/>
            <person name="Hayes R.D."/>
            <person name="Keri Z."/>
            <person name="LaButti K."/>
            <person name="Lipzen A."/>
            <person name="Lombard V."/>
            <person name="Magnuson J."/>
            <person name="Maillard F."/>
            <person name="Murat C."/>
            <person name="Nolan M."/>
            <person name="Ohm R.A."/>
            <person name="Pangilinan J."/>
            <person name="Pereira M.F."/>
            <person name="Perotto S."/>
            <person name="Peter M."/>
            <person name="Pfister S."/>
            <person name="Riley R."/>
            <person name="Sitrit Y."/>
            <person name="Stielow J.B."/>
            <person name="Szollosi G."/>
            <person name="Zifcakova L."/>
            <person name="Stursova M."/>
            <person name="Spatafora J.W."/>
            <person name="Tedersoo L."/>
            <person name="Vaario L.M."/>
            <person name="Yamada A."/>
            <person name="Yan M."/>
            <person name="Wang P."/>
            <person name="Xu J."/>
            <person name="Bruns T."/>
            <person name="Baldrian P."/>
            <person name="Vilgalys R."/>
            <person name="Dunand C."/>
            <person name="Henrissat B."/>
            <person name="Grigoriev I.V."/>
            <person name="Hibbett D."/>
            <person name="Nagy L.G."/>
            <person name="Martin F.M."/>
        </authorList>
    </citation>
    <scope>NUCLEOTIDE SEQUENCE</scope>
    <source>
        <strain evidence="3">UP504</strain>
    </source>
</reference>
<protein>
    <recommendedName>
        <fullName evidence="5">Transmembrane protein 135 N-terminal domain-containing protein</fullName>
    </recommendedName>
</protein>
<dbReference type="AlphaFoldDB" id="A0A9P6AZL2"/>
<feature type="transmembrane region" description="Helical" evidence="2">
    <location>
        <begin position="389"/>
        <end position="408"/>
    </location>
</feature>
<keyword evidence="2" id="KW-0812">Transmembrane</keyword>
<feature type="transmembrane region" description="Helical" evidence="2">
    <location>
        <begin position="429"/>
        <end position="451"/>
    </location>
</feature>
<evidence type="ECO:0000256" key="1">
    <source>
        <dbReference type="SAM" id="MobiDB-lite"/>
    </source>
</evidence>
<organism evidence="3 4">
    <name type="scientific">Hydnum rufescens UP504</name>
    <dbReference type="NCBI Taxonomy" id="1448309"/>
    <lineage>
        <taxon>Eukaryota</taxon>
        <taxon>Fungi</taxon>
        <taxon>Dikarya</taxon>
        <taxon>Basidiomycota</taxon>
        <taxon>Agaricomycotina</taxon>
        <taxon>Agaricomycetes</taxon>
        <taxon>Cantharellales</taxon>
        <taxon>Hydnaceae</taxon>
        <taxon>Hydnum</taxon>
    </lineage>
</organism>
<accession>A0A9P6AZL2</accession>
<evidence type="ECO:0000313" key="4">
    <source>
        <dbReference type="Proteomes" id="UP000886523"/>
    </source>
</evidence>
<feature type="transmembrane region" description="Helical" evidence="2">
    <location>
        <begin position="471"/>
        <end position="490"/>
    </location>
</feature>
<proteinExistence type="predicted"/>
<feature type="compositionally biased region" description="Low complexity" evidence="1">
    <location>
        <begin position="16"/>
        <end position="30"/>
    </location>
</feature>
<dbReference type="PANTHER" id="PTHR12459:SF6">
    <property type="entry name" value="GB|AAD46013.1"/>
    <property type="match status" value="1"/>
</dbReference>
<sequence>MSQFLKHPEYVEPDPRSSSPRSGPTSLSSSSALYGNASSSVKLLQDFVALMNDHDAYAERSSIWKDARQPPYLSTLLISVYSMRAGVLGGTFRAAISLSILIFRLIRGPRKPRLSTTLHALLGADTFRFSAMLASFAFIYKFVLNSLPLLSIHEQLAILQPPSRTVGLHPVGEEWPQLPPQKMTVSPDGYHASPATKELDGVATHPTAAAEKGFSRLNVSRWHAAAAGALAGLSILWEKKSRRMMISQQLFVRGLQGTWNAWSPRWGVHVPYGSTIVFGLCCGQIMYSFLLRPDAIPRSYYNWILAAARIHSESLPINRTAYRINSFPIEPLERLMKKPGNTPNNMAFMEDLLARAKMGNFNGPAVNCETIHPWVDSCLWVEVDRFTKVFAWTLPMYGALHVLPMLIFGRKAFIKAPFKMFLRSFKGTVRSSTFLGVFVFIYQSLLCMKTQGYNSKWAQKYMSTAMREGLFMSRASWWLVGAMCGWALLVEDARRRTELTMYVLPRALESAWFMLRGKGVLPFIPGGDSLLCAAGMGMVMCDPEHLSSFLRRVLFQFIGPN</sequence>
<evidence type="ECO:0008006" key="5">
    <source>
        <dbReference type="Google" id="ProtNLM"/>
    </source>
</evidence>
<evidence type="ECO:0000256" key="2">
    <source>
        <dbReference type="SAM" id="Phobius"/>
    </source>
</evidence>
<keyword evidence="4" id="KW-1185">Reference proteome</keyword>
<name>A0A9P6AZL2_9AGAM</name>
<dbReference type="Proteomes" id="UP000886523">
    <property type="component" value="Unassembled WGS sequence"/>
</dbReference>
<feature type="region of interest" description="Disordered" evidence="1">
    <location>
        <begin position="1"/>
        <end position="30"/>
    </location>
</feature>
<evidence type="ECO:0000313" key="3">
    <source>
        <dbReference type="EMBL" id="KAF9514775.1"/>
    </source>
</evidence>
<dbReference type="PANTHER" id="PTHR12459">
    <property type="entry name" value="TRANSMEMBRANE PROTEIN 135-RELATED"/>
    <property type="match status" value="1"/>
</dbReference>
<keyword evidence="2" id="KW-1133">Transmembrane helix</keyword>
<dbReference type="InterPro" id="IPR026749">
    <property type="entry name" value="Tmem135"/>
</dbReference>
<feature type="compositionally biased region" description="Basic and acidic residues" evidence="1">
    <location>
        <begin position="1"/>
        <end position="15"/>
    </location>
</feature>
<comment type="caution">
    <text evidence="3">The sequence shown here is derived from an EMBL/GenBank/DDBJ whole genome shotgun (WGS) entry which is preliminary data.</text>
</comment>
<dbReference type="EMBL" id="MU128957">
    <property type="protein sequence ID" value="KAF9514775.1"/>
    <property type="molecule type" value="Genomic_DNA"/>
</dbReference>